<dbReference type="InterPro" id="IPR003594">
    <property type="entry name" value="HATPase_dom"/>
</dbReference>
<keyword evidence="1" id="KW-0723">Serine/threonine-protein kinase</keyword>
<dbReference type="AlphaFoldDB" id="A0A919FP48"/>
<feature type="domain" description="Histidine kinase/HSP90-like ATPase" evidence="2">
    <location>
        <begin position="8"/>
        <end position="121"/>
    </location>
</feature>
<evidence type="ECO:0000256" key="1">
    <source>
        <dbReference type="ARBA" id="ARBA00022527"/>
    </source>
</evidence>
<name>A0A919FP48_9ACTN</name>
<dbReference type="PANTHER" id="PTHR35526:SF3">
    <property type="entry name" value="ANTI-SIGMA-F FACTOR RSBW"/>
    <property type="match status" value="1"/>
</dbReference>
<protein>
    <submittedName>
        <fullName evidence="3">ATP-binding protein</fullName>
    </submittedName>
</protein>
<evidence type="ECO:0000313" key="4">
    <source>
        <dbReference type="Proteomes" id="UP000603708"/>
    </source>
</evidence>
<dbReference type="InterPro" id="IPR050267">
    <property type="entry name" value="Anti-sigma-factor_SerPK"/>
</dbReference>
<organism evidence="3 4">
    <name type="scientific">Streptomyces sulfonofaciens</name>
    <dbReference type="NCBI Taxonomy" id="68272"/>
    <lineage>
        <taxon>Bacteria</taxon>
        <taxon>Bacillati</taxon>
        <taxon>Actinomycetota</taxon>
        <taxon>Actinomycetes</taxon>
        <taxon>Kitasatosporales</taxon>
        <taxon>Streptomycetaceae</taxon>
        <taxon>Streptomyces</taxon>
    </lineage>
</organism>
<comment type="caution">
    <text evidence="3">The sequence shown here is derived from an EMBL/GenBank/DDBJ whole genome shotgun (WGS) entry which is preliminary data.</text>
</comment>
<keyword evidence="1" id="KW-0418">Kinase</keyword>
<dbReference type="EMBL" id="BNCD01000001">
    <property type="protein sequence ID" value="GHH69259.1"/>
    <property type="molecule type" value="Genomic_DNA"/>
</dbReference>
<keyword evidence="3" id="KW-0067">ATP-binding</keyword>
<reference evidence="3" key="2">
    <citation type="submission" date="2020-09" db="EMBL/GenBank/DDBJ databases">
        <authorList>
            <person name="Sun Q."/>
            <person name="Ohkuma M."/>
        </authorList>
    </citation>
    <scope>NUCLEOTIDE SEQUENCE</scope>
    <source>
        <strain evidence="3">JCM 5069</strain>
    </source>
</reference>
<dbReference type="InterPro" id="IPR036890">
    <property type="entry name" value="HATPase_C_sf"/>
</dbReference>
<evidence type="ECO:0000259" key="2">
    <source>
        <dbReference type="Pfam" id="PF13581"/>
    </source>
</evidence>
<keyword evidence="4" id="KW-1185">Reference proteome</keyword>
<evidence type="ECO:0000313" key="3">
    <source>
        <dbReference type="EMBL" id="GHH69259.1"/>
    </source>
</evidence>
<keyword evidence="3" id="KW-0547">Nucleotide-binding</keyword>
<reference evidence="3" key="1">
    <citation type="journal article" date="2014" name="Int. J. Syst. Evol. Microbiol.">
        <title>Complete genome sequence of Corynebacterium casei LMG S-19264T (=DSM 44701T), isolated from a smear-ripened cheese.</title>
        <authorList>
            <consortium name="US DOE Joint Genome Institute (JGI-PGF)"/>
            <person name="Walter F."/>
            <person name="Albersmeier A."/>
            <person name="Kalinowski J."/>
            <person name="Ruckert C."/>
        </authorList>
    </citation>
    <scope>NUCLEOTIDE SEQUENCE</scope>
    <source>
        <strain evidence="3">JCM 5069</strain>
    </source>
</reference>
<dbReference type="SUPFAM" id="SSF55874">
    <property type="entry name" value="ATPase domain of HSP90 chaperone/DNA topoisomerase II/histidine kinase"/>
    <property type="match status" value="1"/>
</dbReference>
<sequence>MGTNEKRFSAHPASVAHAREWVVGALARRDLLCRADDIRLCVSELATNAIAHTTTRRRRFAVHLAFAGEALRIEVHDTGDGNPHLRRPSADEDHGRGLLLVAALADAWGSAPRCGPGKCVWAEFQLGTPQPAAVAR</sequence>
<accession>A0A919FP48</accession>
<dbReference type="Pfam" id="PF13581">
    <property type="entry name" value="HATPase_c_2"/>
    <property type="match status" value="1"/>
</dbReference>
<dbReference type="PANTHER" id="PTHR35526">
    <property type="entry name" value="ANTI-SIGMA-F FACTOR RSBW-RELATED"/>
    <property type="match status" value="1"/>
</dbReference>
<dbReference type="GO" id="GO:0004674">
    <property type="term" value="F:protein serine/threonine kinase activity"/>
    <property type="evidence" value="ECO:0007669"/>
    <property type="project" value="UniProtKB-KW"/>
</dbReference>
<dbReference type="RefSeq" id="WP_189928873.1">
    <property type="nucleotide sequence ID" value="NZ_BNCD01000001.1"/>
</dbReference>
<gene>
    <name evidence="3" type="ORF">GCM10018793_01440</name>
</gene>
<proteinExistence type="predicted"/>
<dbReference type="Gene3D" id="3.30.565.10">
    <property type="entry name" value="Histidine kinase-like ATPase, C-terminal domain"/>
    <property type="match status" value="1"/>
</dbReference>
<keyword evidence="1" id="KW-0808">Transferase</keyword>
<dbReference type="CDD" id="cd16936">
    <property type="entry name" value="HATPase_RsbW-like"/>
    <property type="match status" value="1"/>
</dbReference>
<dbReference type="Proteomes" id="UP000603708">
    <property type="component" value="Unassembled WGS sequence"/>
</dbReference>
<dbReference type="GO" id="GO:0005524">
    <property type="term" value="F:ATP binding"/>
    <property type="evidence" value="ECO:0007669"/>
    <property type="project" value="UniProtKB-KW"/>
</dbReference>